<gene>
    <name evidence="8" type="ORF">FCM35_KLT02283</name>
</gene>
<dbReference type="InterPro" id="IPR049625">
    <property type="entry name" value="Glyco_transf_61_cat"/>
</dbReference>
<proteinExistence type="predicted"/>
<sequence>MKGGGGLLGIYDIKKFGCGAMVKCLLFSVVILSVLNSAVLPSSIFQSKWTINQPLGIEEKPNSGVSNSDHTKLALRLPAKTKSQNEDETATTESDEKQASPSNEKMQESSPTITEVIVKKSKLIYNSANPRYNVCSIEGDIRIIPDASTIFVVSSTPLDPNTTTWKIKPYPRKWELGTMEGITEMTIQQLTDANQARSCDVNHDLPAVVFSTFWFTGNLFHDHTDLIYPLFLAAHRYNGEVKLVVEDYVSKSLEKYRPYLTRLSHYPIINLDNETRVHCFSSAQVGIENLGPLGYKFQNPQNDQAMQKFTGFIRKSLSLERSEVEKGKKPRLLVLLRKNTRSIINEDDVINLAKDVGFEVVTADEETTKDFPRIAHIVNSCDVLMGIHGAGLANMLYLPTNGTVLQIIPFGNLKWVGRFDYGDPPSGFGLKYVEYEITLDESTLTEQYPRDHPVLRDPQSIHNKGFHEVYVAYLWKQSVKLNVDRFRGTLEETFQLYQYK</sequence>
<protein>
    <recommendedName>
        <fullName evidence="7">Glycosyltransferase 61 catalytic domain-containing protein</fullName>
    </recommendedName>
</protein>
<dbReference type="PANTHER" id="PTHR20961">
    <property type="entry name" value="GLYCOSYLTRANSFERASE"/>
    <property type="match status" value="1"/>
</dbReference>
<keyword evidence="5" id="KW-0325">Glycoprotein</keyword>
<evidence type="ECO:0000256" key="2">
    <source>
        <dbReference type="ARBA" id="ARBA00004881"/>
    </source>
</evidence>
<dbReference type="InterPro" id="IPR007657">
    <property type="entry name" value="Glycosyltransferase_61"/>
</dbReference>
<name>A0A833RAJ7_9POAL</name>
<keyword evidence="3" id="KW-0328">Glycosyltransferase</keyword>
<evidence type="ECO:0000256" key="4">
    <source>
        <dbReference type="ARBA" id="ARBA00022679"/>
    </source>
</evidence>
<dbReference type="GO" id="GO:0016763">
    <property type="term" value="F:pentosyltransferase activity"/>
    <property type="evidence" value="ECO:0007669"/>
    <property type="project" value="UniProtKB-ARBA"/>
</dbReference>
<accession>A0A833RAJ7</accession>
<dbReference type="EMBL" id="SWLB01000011">
    <property type="protein sequence ID" value="KAF3332706.1"/>
    <property type="molecule type" value="Genomic_DNA"/>
</dbReference>
<reference evidence="8" key="1">
    <citation type="submission" date="2020-01" db="EMBL/GenBank/DDBJ databases">
        <title>Genome sequence of Kobresia littledalei, the first chromosome-level genome in the family Cyperaceae.</title>
        <authorList>
            <person name="Qu G."/>
        </authorList>
    </citation>
    <scope>NUCLEOTIDE SEQUENCE</scope>
    <source>
        <strain evidence="8">C.B.Clarke</strain>
        <tissue evidence="8">Leaf</tissue>
    </source>
</reference>
<feature type="domain" description="Glycosyltransferase 61 catalytic" evidence="7">
    <location>
        <begin position="312"/>
        <end position="404"/>
    </location>
</feature>
<feature type="region of interest" description="Disordered" evidence="6">
    <location>
        <begin position="75"/>
        <end position="112"/>
    </location>
</feature>
<comment type="subcellular location">
    <subcellularLocation>
        <location evidence="1">Golgi apparatus membrane</location>
        <topology evidence="1">Single-pass type II membrane protein</topology>
    </subcellularLocation>
</comment>
<evidence type="ECO:0000256" key="3">
    <source>
        <dbReference type="ARBA" id="ARBA00022676"/>
    </source>
</evidence>
<comment type="pathway">
    <text evidence="2">Glycan metabolism.</text>
</comment>
<evidence type="ECO:0000259" key="7">
    <source>
        <dbReference type="Pfam" id="PF04577"/>
    </source>
</evidence>
<dbReference type="PANTHER" id="PTHR20961:SF5">
    <property type="entry name" value="GLYCOSYLTRANSFERASE-RELATED"/>
    <property type="match status" value="1"/>
</dbReference>
<feature type="compositionally biased region" description="Polar residues" evidence="6">
    <location>
        <begin position="99"/>
        <end position="112"/>
    </location>
</feature>
<evidence type="ECO:0000313" key="8">
    <source>
        <dbReference type="EMBL" id="KAF3332706.1"/>
    </source>
</evidence>
<comment type="caution">
    <text evidence="8">The sequence shown here is derived from an EMBL/GenBank/DDBJ whole genome shotgun (WGS) entry which is preliminary data.</text>
</comment>
<organism evidence="8 9">
    <name type="scientific">Carex littledalei</name>
    <dbReference type="NCBI Taxonomy" id="544730"/>
    <lineage>
        <taxon>Eukaryota</taxon>
        <taxon>Viridiplantae</taxon>
        <taxon>Streptophyta</taxon>
        <taxon>Embryophyta</taxon>
        <taxon>Tracheophyta</taxon>
        <taxon>Spermatophyta</taxon>
        <taxon>Magnoliopsida</taxon>
        <taxon>Liliopsida</taxon>
        <taxon>Poales</taxon>
        <taxon>Cyperaceae</taxon>
        <taxon>Cyperoideae</taxon>
        <taxon>Cariceae</taxon>
        <taxon>Carex</taxon>
        <taxon>Carex subgen. Euthyceras</taxon>
    </lineage>
</organism>
<keyword evidence="4" id="KW-0808">Transferase</keyword>
<evidence type="ECO:0000256" key="5">
    <source>
        <dbReference type="ARBA" id="ARBA00023180"/>
    </source>
</evidence>
<evidence type="ECO:0000313" key="9">
    <source>
        <dbReference type="Proteomes" id="UP000623129"/>
    </source>
</evidence>
<evidence type="ECO:0000256" key="6">
    <source>
        <dbReference type="SAM" id="MobiDB-lite"/>
    </source>
</evidence>
<dbReference type="Proteomes" id="UP000623129">
    <property type="component" value="Unassembled WGS sequence"/>
</dbReference>
<evidence type="ECO:0000256" key="1">
    <source>
        <dbReference type="ARBA" id="ARBA00004323"/>
    </source>
</evidence>
<dbReference type="AlphaFoldDB" id="A0A833RAJ7"/>
<keyword evidence="9" id="KW-1185">Reference proteome</keyword>
<dbReference type="OrthoDB" id="529273at2759"/>
<dbReference type="Pfam" id="PF04577">
    <property type="entry name" value="Glyco_transf_61"/>
    <property type="match status" value="1"/>
</dbReference>
<dbReference type="GO" id="GO:0000139">
    <property type="term" value="C:Golgi membrane"/>
    <property type="evidence" value="ECO:0007669"/>
    <property type="project" value="UniProtKB-SubCell"/>
</dbReference>